<feature type="domain" description="Carbohydrate kinase FGGY C-terminal" evidence="22">
    <location>
        <begin position="311"/>
        <end position="494"/>
    </location>
</feature>
<evidence type="ECO:0000256" key="10">
    <source>
        <dbReference type="ARBA" id="ARBA00022741"/>
    </source>
</evidence>
<evidence type="ECO:0000256" key="19">
    <source>
        <dbReference type="ARBA" id="ARBA00057323"/>
    </source>
</evidence>
<dbReference type="GO" id="GO:0046496">
    <property type="term" value="P:nicotinamide nucleotide metabolic process"/>
    <property type="evidence" value="ECO:0007669"/>
    <property type="project" value="UniProtKB-ARBA"/>
</dbReference>
<evidence type="ECO:0000256" key="18">
    <source>
        <dbReference type="ARBA" id="ARBA00023277"/>
    </source>
</evidence>
<keyword evidence="24" id="KW-1185">Reference proteome</keyword>
<dbReference type="InterPro" id="IPR005929">
    <property type="entry name" value="Ribulokinase"/>
</dbReference>
<keyword evidence="9" id="KW-0479">Metal-binding</keyword>
<evidence type="ECO:0000256" key="8">
    <source>
        <dbReference type="ARBA" id="ARBA00022679"/>
    </source>
</evidence>
<keyword evidence="10" id="KW-0547">Nucleotide-binding</keyword>
<dbReference type="PANTHER" id="PTHR43435">
    <property type="entry name" value="RIBULOKINASE"/>
    <property type="match status" value="1"/>
</dbReference>
<protein>
    <submittedName>
        <fullName evidence="23">Xylulokinase</fullName>
    </submittedName>
</protein>
<dbReference type="InterPro" id="IPR013785">
    <property type="entry name" value="Aldolase_TIM"/>
</dbReference>
<dbReference type="Pfam" id="PF00834">
    <property type="entry name" value="Ribul_P_3_epim"/>
    <property type="match status" value="1"/>
</dbReference>
<dbReference type="GeneID" id="19012224"/>
<dbReference type="RefSeq" id="XP_007509566.1">
    <property type="nucleotide sequence ID" value="XM_007509504.1"/>
</dbReference>
<comment type="similarity">
    <text evidence="6">Belongs to the ribulose-phosphate 3-epimerase family.</text>
</comment>
<evidence type="ECO:0000259" key="22">
    <source>
        <dbReference type="Pfam" id="PF02782"/>
    </source>
</evidence>
<dbReference type="eggNOG" id="KOG3111">
    <property type="taxonomic scope" value="Eukaryota"/>
</dbReference>
<keyword evidence="13" id="KW-0067">ATP-binding</keyword>
<evidence type="ECO:0000256" key="20">
    <source>
        <dbReference type="SAM" id="MobiDB-lite"/>
    </source>
</evidence>
<evidence type="ECO:0000256" key="2">
    <source>
        <dbReference type="ARBA" id="ARBA00001936"/>
    </source>
</evidence>
<comment type="cofactor">
    <cofactor evidence="2">
        <name>Mn(2+)</name>
        <dbReference type="ChEBI" id="CHEBI:29035"/>
    </cofactor>
</comment>
<dbReference type="GO" id="GO:0019569">
    <property type="term" value="P:L-arabinose catabolic process to D-xylulose 5-phosphate"/>
    <property type="evidence" value="ECO:0007669"/>
    <property type="project" value="InterPro"/>
</dbReference>
<feature type="compositionally biased region" description="Acidic residues" evidence="20">
    <location>
        <begin position="550"/>
        <end position="560"/>
    </location>
</feature>
<dbReference type="CDD" id="cd07781">
    <property type="entry name" value="ASKHA_NBD_FGGY_L-RBK"/>
    <property type="match status" value="1"/>
</dbReference>
<dbReference type="KEGG" id="bpg:Bathy13g02720"/>
<evidence type="ECO:0000313" key="23">
    <source>
        <dbReference type="EMBL" id="CCO19369.1"/>
    </source>
</evidence>
<dbReference type="OrthoDB" id="1927044at2759"/>
<evidence type="ECO:0000256" key="14">
    <source>
        <dbReference type="ARBA" id="ARBA00022935"/>
    </source>
</evidence>
<proteinExistence type="inferred from homology"/>
<evidence type="ECO:0000256" key="12">
    <source>
        <dbReference type="ARBA" id="ARBA00022833"/>
    </source>
</evidence>
<evidence type="ECO:0000256" key="16">
    <source>
        <dbReference type="ARBA" id="ARBA00023211"/>
    </source>
</evidence>
<name>K8EN16_9CHLO</name>
<evidence type="ECO:0000256" key="3">
    <source>
        <dbReference type="ARBA" id="ARBA00001947"/>
    </source>
</evidence>
<accession>K8EN16</accession>
<dbReference type="InterPro" id="IPR011060">
    <property type="entry name" value="RibuloseP-bd_barrel"/>
</dbReference>
<dbReference type="GO" id="GO:0005524">
    <property type="term" value="F:ATP binding"/>
    <property type="evidence" value="ECO:0007669"/>
    <property type="project" value="UniProtKB-KW"/>
</dbReference>
<keyword evidence="18" id="KW-0119">Carbohydrate metabolism</keyword>
<dbReference type="SUPFAM" id="SSF51366">
    <property type="entry name" value="Ribulose-phoshate binding barrel"/>
    <property type="match status" value="1"/>
</dbReference>
<dbReference type="CDD" id="cd00429">
    <property type="entry name" value="RPE"/>
    <property type="match status" value="1"/>
</dbReference>
<evidence type="ECO:0000313" key="24">
    <source>
        <dbReference type="Proteomes" id="UP000198341"/>
    </source>
</evidence>
<evidence type="ECO:0000256" key="13">
    <source>
        <dbReference type="ARBA" id="ARBA00022840"/>
    </source>
</evidence>
<dbReference type="GO" id="GO:0006163">
    <property type="term" value="P:purine nucleotide metabolic process"/>
    <property type="evidence" value="ECO:0007669"/>
    <property type="project" value="UniProtKB-ARBA"/>
</dbReference>
<dbReference type="InterPro" id="IPR018483">
    <property type="entry name" value="Carb_kinase_FGGY_CS"/>
</dbReference>
<keyword evidence="11" id="KW-0418">Kinase</keyword>
<evidence type="ECO:0000256" key="5">
    <source>
        <dbReference type="ARBA" id="ARBA00005190"/>
    </source>
</evidence>
<comment type="pathway">
    <text evidence="5">Polyol metabolism; glycerol degradation via glycerol kinase pathway; sn-glycerol 3-phosphate from glycerol: step 1/1.</text>
</comment>
<dbReference type="InterPro" id="IPR018484">
    <property type="entry name" value="FGGY_N"/>
</dbReference>
<keyword evidence="14" id="KW-0054">Arabinose catabolism</keyword>
<dbReference type="PROSITE" id="PS00445">
    <property type="entry name" value="FGGY_KINASES_2"/>
    <property type="match status" value="1"/>
</dbReference>
<dbReference type="Gene3D" id="3.20.20.70">
    <property type="entry name" value="Aldolase class I"/>
    <property type="match status" value="1"/>
</dbReference>
<feature type="domain" description="Carbohydrate kinase FGGY N-terminal" evidence="21">
    <location>
        <begin position="21"/>
        <end position="127"/>
    </location>
</feature>
<keyword evidence="16" id="KW-0464">Manganese</keyword>
<dbReference type="GO" id="GO:0005737">
    <property type="term" value="C:cytoplasm"/>
    <property type="evidence" value="ECO:0007669"/>
    <property type="project" value="TreeGrafter"/>
</dbReference>
<dbReference type="Gene3D" id="3.30.420.40">
    <property type="match status" value="2"/>
</dbReference>
<evidence type="ECO:0000256" key="4">
    <source>
        <dbReference type="ARBA" id="ARBA00001954"/>
    </source>
</evidence>
<dbReference type="GO" id="GO:0006091">
    <property type="term" value="P:generation of precursor metabolites and energy"/>
    <property type="evidence" value="ECO:0007669"/>
    <property type="project" value="UniProtKB-ARBA"/>
</dbReference>
<dbReference type="PANTHER" id="PTHR43435:SF4">
    <property type="entry name" value="FGGY CARBOHYDRATE KINASE DOMAIN-CONTAINING PROTEIN"/>
    <property type="match status" value="1"/>
</dbReference>
<evidence type="ECO:0000256" key="7">
    <source>
        <dbReference type="ARBA" id="ARBA00011738"/>
    </source>
</evidence>
<feature type="domain" description="Carbohydrate kinase FGGY N-terminal" evidence="21">
    <location>
        <begin position="179"/>
        <end position="301"/>
    </location>
</feature>
<comment type="function">
    <text evidence="19">Catalyzes the reversible epimerization of D-ribulose 5-phosphate to D-xylulose 5-phosphate.</text>
</comment>
<dbReference type="STRING" id="41875.K8EN16"/>
<evidence type="ECO:0000256" key="6">
    <source>
        <dbReference type="ARBA" id="ARBA00009541"/>
    </source>
</evidence>
<dbReference type="EMBL" id="FO082266">
    <property type="protein sequence ID" value="CCO19369.1"/>
    <property type="molecule type" value="Genomic_DNA"/>
</dbReference>
<dbReference type="SUPFAM" id="SSF53067">
    <property type="entry name" value="Actin-like ATPase domain"/>
    <property type="match status" value="2"/>
</dbReference>
<comment type="subunit">
    <text evidence="7">Homodimer.</text>
</comment>
<keyword evidence="8" id="KW-0808">Transferase</keyword>
<organism evidence="23 24">
    <name type="scientific">Bathycoccus prasinos</name>
    <dbReference type="NCBI Taxonomy" id="41875"/>
    <lineage>
        <taxon>Eukaryota</taxon>
        <taxon>Viridiplantae</taxon>
        <taxon>Chlorophyta</taxon>
        <taxon>Mamiellophyceae</taxon>
        <taxon>Mamiellales</taxon>
        <taxon>Bathycoccaceae</taxon>
        <taxon>Bathycoccus</taxon>
    </lineage>
</organism>
<evidence type="ECO:0000256" key="15">
    <source>
        <dbReference type="ARBA" id="ARBA00023004"/>
    </source>
</evidence>
<keyword evidence="15" id="KW-0408">Iron</keyword>
<dbReference type="FunFam" id="3.20.20.70:FF:000191">
    <property type="entry name" value="ribulose-phosphate 3-epimerase isoform X2"/>
    <property type="match status" value="1"/>
</dbReference>
<dbReference type="Pfam" id="PF00370">
    <property type="entry name" value="FGGY_N"/>
    <property type="match status" value="2"/>
</dbReference>
<reference evidence="23 24" key="1">
    <citation type="submission" date="2011-10" db="EMBL/GenBank/DDBJ databases">
        <authorList>
            <person name="Genoscope - CEA"/>
        </authorList>
    </citation>
    <scope>NUCLEOTIDE SEQUENCE [LARGE SCALE GENOMIC DNA]</scope>
    <source>
        <strain evidence="23 24">RCC 1105</strain>
    </source>
</reference>
<dbReference type="InterPro" id="IPR043129">
    <property type="entry name" value="ATPase_NBD"/>
</dbReference>
<evidence type="ECO:0000256" key="11">
    <source>
        <dbReference type="ARBA" id="ARBA00022777"/>
    </source>
</evidence>
<sequence length="811" mass="89639">MKTTTTTTTTTRPHNKEGIFCLGVDGGTGGIRCQLFDARTGESLVTCERTYDTTYGIPRAGCATQTCADWWLSFRDAMRELLSVSKISLADIAGICLDTTCCSVVFMEEHGERAIYPCVMWCDMRAGAKETKDVLNAAECAKRRRKRNEDVDARYEEEVAKTLRVNCDGEGPVSAEWMVPKALWMKRNEREVYDRATKVCEYQDYMNFRLTKRYCASANNASVRWHFREEEGKKVPPKELLEALELEDLLEKWPKDVLKCGEVIGNVTKEAFEELFGESAKKFIEIPVVQGGADAFIGMIGLGAIHPKTMALITGSSHLHLAVTEKKMFGKGMFGAYENALVPEAKFIVEGGQTSTGSITNWFKNQFNCTYEEIFKEAEEIPIGCENLVALDHFQGNRTPHVDAESKGCFIGLTLKHSRAHMFRAILESICFGTKAVVDTMRKNGTEIETIVIAGGATRSKFWLQMHADVTNCEVVVTECPDAPALGCAILASVGVGIYKTADEACGRMVKRLETISPNVKSAAEYEKVYSRTYSKLYGLCKTLREEEEKEEKEEKDAIDENAAPAKKRKTTTSGGDATKTTSALFKIAPSLLAAPDHANLISATSIALAASADWIHVDVFDGQFVPVVTFGPSTVQSLRENFPTAFLDCHLSCQNPDFYIDNGLGDSASQISFHPEAVRTFAERKKLCEKIKFKHNKRASMSINPSTNLEDTSVFELLDLNLLDCVNVLAVQPGFGGQKLQPTALEKVKRLRKRSKTLDIQVDGGVNLETIEAVVESGANVVVAGSFIFRENRGKEKDAVKMLRAFGSTT</sequence>
<evidence type="ECO:0000256" key="17">
    <source>
        <dbReference type="ARBA" id="ARBA00023235"/>
    </source>
</evidence>
<keyword evidence="12" id="KW-0862">Zinc</keyword>
<evidence type="ECO:0000259" key="21">
    <source>
        <dbReference type="Pfam" id="PF00370"/>
    </source>
</evidence>
<keyword evidence="17" id="KW-0413">Isomerase</keyword>
<dbReference type="GO" id="GO:0008741">
    <property type="term" value="F:ribulokinase activity"/>
    <property type="evidence" value="ECO:0007669"/>
    <property type="project" value="InterPro"/>
</dbReference>
<dbReference type="InterPro" id="IPR000056">
    <property type="entry name" value="Ribul_P_3_epim-like"/>
</dbReference>
<dbReference type="GO" id="GO:0004750">
    <property type="term" value="F:D-ribulose-phosphate 3-epimerase activity"/>
    <property type="evidence" value="ECO:0007669"/>
    <property type="project" value="UniProtKB-EC"/>
</dbReference>
<comment type="cofactor">
    <cofactor evidence="3">
        <name>Zn(2+)</name>
        <dbReference type="ChEBI" id="CHEBI:29105"/>
    </cofactor>
</comment>
<feature type="region of interest" description="Disordered" evidence="20">
    <location>
        <begin position="550"/>
        <end position="577"/>
    </location>
</feature>
<gene>
    <name evidence="23" type="ordered locus">Bathy13g02720</name>
</gene>
<dbReference type="UniPathway" id="UPA00618">
    <property type="reaction ID" value="UER00672"/>
</dbReference>
<comment type="catalytic activity">
    <reaction evidence="1">
        <text>D-ribulose 5-phosphate = D-xylulose 5-phosphate</text>
        <dbReference type="Rhea" id="RHEA:13677"/>
        <dbReference type="ChEBI" id="CHEBI:57737"/>
        <dbReference type="ChEBI" id="CHEBI:58121"/>
        <dbReference type="EC" id="5.1.3.1"/>
    </reaction>
</comment>
<evidence type="ECO:0000256" key="9">
    <source>
        <dbReference type="ARBA" id="ARBA00022723"/>
    </source>
</evidence>
<dbReference type="eggNOG" id="KOG2517">
    <property type="taxonomic scope" value="Eukaryota"/>
</dbReference>
<dbReference type="InterPro" id="IPR018485">
    <property type="entry name" value="FGGY_C"/>
</dbReference>
<evidence type="ECO:0000256" key="1">
    <source>
        <dbReference type="ARBA" id="ARBA00001782"/>
    </source>
</evidence>
<comment type="cofactor">
    <cofactor evidence="4">
        <name>Fe(2+)</name>
        <dbReference type="ChEBI" id="CHEBI:29033"/>
    </cofactor>
</comment>
<dbReference type="GO" id="GO:0046872">
    <property type="term" value="F:metal ion binding"/>
    <property type="evidence" value="ECO:0007669"/>
    <property type="project" value="UniProtKB-KW"/>
</dbReference>
<dbReference type="GO" id="GO:0019563">
    <property type="term" value="P:glycerol catabolic process"/>
    <property type="evidence" value="ECO:0007669"/>
    <property type="project" value="UniProtKB-UniPathway"/>
</dbReference>
<dbReference type="Proteomes" id="UP000198341">
    <property type="component" value="Chromosome 13"/>
</dbReference>
<dbReference type="AlphaFoldDB" id="K8EN16"/>
<dbReference type="Pfam" id="PF02782">
    <property type="entry name" value="FGGY_C"/>
    <property type="match status" value="1"/>
</dbReference>
<dbReference type="GO" id="GO:0019150">
    <property type="term" value="F:D-ribulokinase activity"/>
    <property type="evidence" value="ECO:0007669"/>
    <property type="project" value="TreeGrafter"/>
</dbReference>